<reference evidence="2" key="1">
    <citation type="submission" date="2025-08" db="UniProtKB">
        <authorList>
            <consortium name="Ensembl"/>
        </authorList>
    </citation>
    <scope>IDENTIFICATION</scope>
</reference>
<dbReference type="AlphaFoldDB" id="A0A3B4YMT0"/>
<proteinExistence type="predicted"/>
<dbReference type="Gene3D" id="2.60.40.10">
    <property type="entry name" value="Immunoglobulins"/>
    <property type="match status" value="3"/>
</dbReference>
<evidence type="ECO:0000259" key="1">
    <source>
        <dbReference type="PROSITE" id="PS50853"/>
    </source>
</evidence>
<dbReference type="InterPro" id="IPR036116">
    <property type="entry name" value="FN3_sf"/>
</dbReference>
<sequence>MSCELMRLQCGETYTVTVLAGDGKCNSSILAKTNVTTAPCAPVIQDHSLDCVSNHAWVTWAEDEDAMSVTVNATSSLGHSTSCSSSTNSSCALNELQCGQDYTVQAVAQGVHCSSKPSAAFQIVTAPCTPANVEYTYSCETGLAFLSWDETLGRKSFYAHAHAHSGDHMASCSTTQTDCSLPPLLCGDVYHVKVIAVADHCNSSMAGVTQIQTAPCAPMNVSASLMCHNNTAAVSWQHSPGAISYKVKALSRDGDIKECTTNDTSCDLPNMHCAQTYVITITPFSSQCKGSDSYPLTYVAGPCPPTDVHVSLQCVGNVGHVTWNPAPQADLYVATGLDNHVHTCSSNGSSCYLTDLHCGETSVLTVVTIERGCRSEPSQSFTFDTAICPPTNVTGVTDCGNNDITVSWDPSPESGVNYFLHSQEYGGASANYSTTQTSHVITGLQCGELYTFTVATRDSDCTSVLSKPIQTQTAPCPPTNLTATAECGTNLGMLSWAPSAHAIFYTATVTGTHGHKVSCSSNTTTCSVKLDCGHQYSAVVIASSATCNSSAGATLTFNSAVCLPDRVEAELDCNVNSFAVQWRGSIGDVGSYTAIAIGSDDTRVTCDSTNSNCTINNLKCGLTYSVVVTTSSVDCGTIKGSDYRVQSAPCKPDNVLVNPQCSANSALVTWGNSGPDQTQVVSAVDRRGRIHTCNSSSSNCTFDQLICGESYDISVVGHTNTCSSEPALAQRLNTAPCVPTHLTARVDCKTGITVVTWDSARGATSYTVYARGSLGHYAECNNTDTNCDFRNLACGQDYNITVLARHDSCVSLVSESITATTGNET</sequence>
<feature type="domain" description="Fibronectin type-III" evidence="1">
    <location>
        <begin position="217"/>
        <end position="303"/>
    </location>
</feature>
<feature type="domain" description="Fibronectin type-III" evidence="1">
    <location>
        <begin position="738"/>
        <end position="824"/>
    </location>
</feature>
<protein>
    <submittedName>
        <fullName evidence="2">Fibronectin type III domain-containing protein 7-like</fullName>
    </submittedName>
</protein>
<name>A0A3B4YMT0_SERLL</name>
<dbReference type="InterPro" id="IPR003961">
    <property type="entry name" value="FN3_dom"/>
</dbReference>
<dbReference type="Ensembl" id="ENSSLDT00000024854.1">
    <property type="protein sequence ID" value="ENSSLDP00000024089.1"/>
    <property type="gene ID" value="ENSSLDG00000018774.1"/>
</dbReference>
<dbReference type="SMART" id="SM00060">
    <property type="entry name" value="FN3"/>
    <property type="match status" value="5"/>
</dbReference>
<dbReference type="PROSITE" id="PS00247">
    <property type="entry name" value="HBGF_FGF"/>
    <property type="match status" value="1"/>
</dbReference>
<dbReference type="GeneTree" id="ENSGT00940000157064"/>
<dbReference type="PROSITE" id="PS50853">
    <property type="entry name" value="FN3"/>
    <property type="match status" value="3"/>
</dbReference>
<evidence type="ECO:0000313" key="3">
    <source>
        <dbReference type="Proteomes" id="UP000261360"/>
    </source>
</evidence>
<dbReference type="GO" id="GO:0008083">
    <property type="term" value="F:growth factor activity"/>
    <property type="evidence" value="ECO:0007669"/>
    <property type="project" value="InterPro"/>
</dbReference>
<dbReference type="InterPro" id="IPR013783">
    <property type="entry name" value="Ig-like_fold"/>
</dbReference>
<dbReference type="SUPFAM" id="SSF49265">
    <property type="entry name" value="Fibronectin type III"/>
    <property type="match status" value="7"/>
</dbReference>
<organism evidence="2 3">
    <name type="scientific">Seriola lalandi dorsalis</name>
    <dbReference type="NCBI Taxonomy" id="1841481"/>
    <lineage>
        <taxon>Eukaryota</taxon>
        <taxon>Metazoa</taxon>
        <taxon>Chordata</taxon>
        <taxon>Craniata</taxon>
        <taxon>Vertebrata</taxon>
        <taxon>Euteleostomi</taxon>
        <taxon>Actinopterygii</taxon>
        <taxon>Neopterygii</taxon>
        <taxon>Teleostei</taxon>
        <taxon>Neoteleostei</taxon>
        <taxon>Acanthomorphata</taxon>
        <taxon>Carangaria</taxon>
        <taxon>Carangiformes</taxon>
        <taxon>Carangidae</taxon>
        <taxon>Seriola</taxon>
    </lineage>
</organism>
<dbReference type="Pfam" id="PF00041">
    <property type="entry name" value="fn3"/>
    <property type="match status" value="1"/>
</dbReference>
<keyword evidence="3" id="KW-1185">Reference proteome</keyword>
<accession>A0A3B4YMT0</accession>
<dbReference type="PANTHER" id="PTHR47135">
    <property type="entry name" value="FIBRONECTIN TYPE III DOMAIN-CONTAINING PROTEIN 7"/>
    <property type="match status" value="1"/>
</dbReference>
<reference evidence="2" key="2">
    <citation type="submission" date="2025-09" db="UniProtKB">
        <authorList>
            <consortium name="Ensembl"/>
        </authorList>
    </citation>
    <scope>IDENTIFICATION</scope>
</reference>
<feature type="domain" description="Fibronectin type-III" evidence="1">
    <location>
        <begin position="389"/>
        <end position="476"/>
    </location>
</feature>
<dbReference type="CDD" id="cd00063">
    <property type="entry name" value="FN3"/>
    <property type="match status" value="2"/>
</dbReference>
<dbReference type="PANTHER" id="PTHR47135:SF3">
    <property type="entry name" value="FIBRONECTIN TYPE-III DOMAIN-CONTAINING PROTEIN"/>
    <property type="match status" value="1"/>
</dbReference>
<dbReference type="Proteomes" id="UP000261360">
    <property type="component" value="Unplaced"/>
</dbReference>
<evidence type="ECO:0000313" key="2">
    <source>
        <dbReference type="Ensembl" id="ENSSLDP00000024089.1"/>
    </source>
</evidence>
<dbReference type="InterPro" id="IPR002209">
    <property type="entry name" value="Fibroblast_GF_fam"/>
</dbReference>